<dbReference type="GO" id="GO:0005829">
    <property type="term" value="C:cytosol"/>
    <property type="evidence" value="ECO:0007669"/>
    <property type="project" value="TreeGrafter"/>
</dbReference>
<dbReference type="RefSeq" id="WP_259313959.1">
    <property type="nucleotide sequence ID" value="NZ_CP087164.1"/>
</dbReference>
<dbReference type="GO" id="GO:0070967">
    <property type="term" value="F:coenzyme F420 binding"/>
    <property type="evidence" value="ECO:0007669"/>
    <property type="project" value="TreeGrafter"/>
</dbReference>
<proteinExistence type="predicted"/>
<evidence type="ECO:0000313" key="3">
    <source>
        <dbReference type="EMBL" id="UGS34274.1"/>
    </source>
</evidence>
<dbReference type="Proteomes" id="UP001162834">
    <property type="component" value="Chromosome"/>
</dbReference>
<name>A0A9E7BZ78_9ACTN</name>
<accession>A0A9E7BZ78</accession>
<evidence type="ECO:0000259" key="2">
    <source>
        <dbReference type="Pfam" id="PF01243"/>
    </source>
</evidence>
<keyword evidence="4" id="KW-1185">Reference proteome</keyword>
<dbReference type="PANTHER" id="PTHR35176">
    <property type="entry name" value="HEME OXYGENASE HI_0854-RELATED"/>
    <property type="match status" value="1"/>
</dbReference>
<dbReference type="PANTHER" id="PTHR35176:SF6">
    <property type="entry name" value="HEME OXYGENASE HI_0854-RELATED"/>
    <property type="match status" value="1"/>
</dbReference>
<dbReference type="InterPro" id="IPR012349">
    <property type="entry name" value="Split_barrel_FMN-bd"/>
</dbReference>
<dbReference type="GO" id="GO:0016627">
    <property type="term" value="F:oxidoreductase activity, acting on the CH-CH group of donors"/>
    <property type="evidence" value="ECO:0007669"/>
    <property type="project" value="TreeGrafter"/>
</dbReference>
<organism evidence="3 4">
    <name type="scientific">Capillimicrobium parvum</name>
    <dbReference type="NCBI Taxonomy" id="2884022"/>
    <lineage>
        <taxon>Bacteria</taxon>
        <taxon>Bacillati</taxon>
        <taxon>Actinomycetota</taxon>
        <taxon>Thermoleophilia</taxon>
        <taxon>Solirubrobacterales</taxon>
        <taxon>Capillimicrobiaceae</taxon>
        <taxon>Capillimicrobium</taxon>
    </lineage>
</organism>
<evidence type="ECO:0000256" key="1">
    <source>
        <dbReference type="ARBA" id="ARBA00023002"/>
    </source>
</evidence>
<sequence>MSPNPRSKSTATKENALDSQEIDAFLAIKQDGRLGSNRGDGWWHVTPIWYLWEGGRFFHTLGAGRRHVRNLREDAHATLCVDEDPRLTEGLEAGARSVVCFATAELSEDEGLIREVTEKILVRYLGPEASAYVDPIMAEGRTIVTLTPSHWLTWDYNKD</sequence>
<dbReference type="InterPro" id="IPR052019">
    <property type="entry name" value="F420H2_bilvrd_red/Heme_oxyg"/>
</dbReference>
<dbReference type="KEGG" id="sbae:DSM104329_00650"/>
<gene>
    <name evidence="3" type="ORF">DSM104329_00650</name>
</gene>
<evidence type="ECO:0000313" key="4">
    <source>
        <dbReference type="Proteomes" id="UP001162834"/>
    </source>
</evidence>
<reference evidence="3" key="1">
    <citation type="journal article" date="2022" name="Int. J. Syst. Evol. Microbiol.">
        <title>Pseudomonas aegrilactucae sp. nov. and Pseudomonas morbosilactucae sp. nov., pathogens causing bacterial rot of lettuce in Japan.</title>
        <authorList>
            <person name="Sawada H."/>
            <person name="Fujikawa T."/>
            <person name="Satou M."/>
        </authorList>
    </citation>
    <scope>NUCLEOTIDE SEQUENCE</scope>
    <source>
        <strain evidence="3">0166_1</strain>
    </source>
</reference>
<dbReference type="InterPro" id="IPR011576">
    <property type="entry name" value="Pyridox_Oxase_N"/>
</dbReference>
<dbReference type="EMBL" id="CP087164">
    <property type="protein sequence ID" value="UGS34274.1"/>
    <property type="molecule type" value="Genomic_DNA"/>
</dbReference>
<dbReference type="AlphaFoldDB" id="A0A9E7BZ78"/>
<keyword evidence="1" id="KW-0560">Oxidoreductase</keyword>
<dbReference type="SUPFAM" id="SSF50475">
    <property type="entry name" value="FMN-binding split barrel"/>
    <property type="match status" value="1"/>
</dbReference>
<dbReference type="Gene3D" id="2.30.110.10">
    <property type="entry name" value="Electron Transport, Fmn-binding Protein, Chain A"/>
    <property type="match status" value="1"/>
</dbReference>
<protein>
    <recommendedName>
        <fullName evidence="2">Pyridoxamine 5'-phosphate oxidase N-terminal domain-containing protein</fullName>
    </recommendedName>
</protein>
<dbReference type="Pfam" id="PF01243">
    <property type="entry name" value="PNPOx_N"/>
    <property type="match status" value="1"/>
</dbReference>
<feature type="domain" description="Pyridoxamine 5'-phosphate oxidase N-terminal" evidence="2">
    <location>
        <begin position="20"/>
        <end position="154"/>
    </location>
</feature>